<dbReference type="Pfam" id="PF06862">
    <property type="entry name" value="Utp25_C"/>
    <property type="match status" value="1"/>
</dbReference>
<evidence type="ECO:0000256" key="3">
    <source>
        <dbReference type="ARBA" id="ARBA00009223"/>
    </source>
</evidence>
<evidence type="ECO:0000256" key="5">
    <source>
        <dbReference type="ARBA" id="ARBA00023242"/>
    </source>
</evidence>
<evidence type="ECO:0000256" key="2">
    <source>
        <dbReference type="ARBA" id="ARBA00004604"/>
    </source>
</evidence>
<dbReference type="GO" id="GO:0034511">
    <property type="term" value="F:U3 snoRNA binding"/>
    <property type="evidence" value="ECO:0007669"/>
    <property type="project" value="InterPro"/>
</dbReference>
<keyword evidence="5" id="KW-0539">Nucleus</keyword>
<comment type="caution">
    <text evidence="11">The sequence shown here is derived from an EMBL/GenBank/DDBJ whole genome shotgun (WGS) entry which is preliminary data.</text>
</comment>
<comment type="similarity">
    <text evidence="3">Belongs to the UTP25 family.</text>
</comment>
<evidence type="ECO:0000313" key="11">
    <source>
        <dbReference type="EMBL" id="KAF5335199.1"/>
    </source>
</evidence>
<keyword evidence="12" id="KW-1185">Reference proteome</keyword>
<dbReference type="AlphaFoldDB" id="A0A8H5C5P6"/>
<evidence type="ECO:0000256" key="8">
    <source>
        <dbReference type="SAM" id="MobiDB-lite"/>
    </source>
</evidence>
<protein>
    <recommendedName>
        <fullName evidence="4">U3 small nucleolar RNA-associated protein 25</fullName>
    </recommendedName>
    <alternativeName>
        <fullName evidence="7">U three protein 25</fullName>
    </alternativeName>
</protein>
<dbReference type="PANTHER" id="PTHR12933">
    <property type="entry name" value="ORF PROTEIN-RELATED"/>
    <property type="match status" value="1"/>
</dbReference>
<proteinExistence type="inferred from homology"/>
<dbReference type="EMBL" id="JAACJK010000064">
    <property type="protein sequence ID" value="KAF5335199.1"/>
    <property type="molecule type" value="Genomic_DNA"/>
</dbReference>
<evidence type="ECO:0000259" key="10">
    <source>
        <dbReference type="Pfam" id="PF22916"/>
    </source>
</evidence>
<dbReference type="GO" id="GO:0000462">
    <property type="term" value="P:maturation of SSU-rRNA from tricistronic rRNA transcript (SSU-rRNA, 5.8S rRNA, LSU-rRNA)"/>
    <property type="evidence" value="ECO:0007669"/>
    <property type="project" value="TreeGrafter"/>
</dbReference>
<comment type="subcellular location">
    <subcellularLocation>
        <location evidence="2">Nucleus</location>
        <location evidence="2">Nucleolus</location>
    </subcellularLocation>
</comment>
<dbReference type="InterPro" id="IPR027417">
    <property type="entry name" value="P-loop_NTPase"/>
</dbReference>
<dbReference type="PANTHER" id="PTHR12933:SF0">
    <property type="entry name" value="U3 SMALL NUCLEOLAR RNA-ASSOCIATED PROTEIN 25 HOMOLOG"/>
    <property type="match status" value="1"/>
</dbReference>
<dbReference type="GO" id="GO:0019843">
    <property type="term" value="F:rRNA binding"/>
    <property type="evidence" value="ECO:0007669"/>
    <property type="project" value="TreeGrafter"/>
</dbReference>
<gene>
    <name evidence="11" type="ORF">D9611_010917</name>
</gene>
<feature type="region of interest" description="Disordered" evidence="8">
    <location>
        <begin position="115"/>
        <end position="142"/>
    </location>
</feature>
<feature type="compositionally biased region" description="Polar residues" evidence="8">
    <location>
        <begin position="115"/>
        <end position="124"/>
    </location>
</feature>
<evidence type="ECO:0000256" key="6">
    <source>
        <dbReference type="ARBA" id="ARBA00023274"/>
    </source>
</evidence>
<evidence type="ECO:0000256" key="4">
    <source>
        <dbReference type="ARBA" id="ARBA00015422"/>
    </source>
</evidence>
<evidence type="ECO:0000256" key="1">
    <source>
        <dbReference type="ARBA" id="ARBA00002883"/>
    </source>
</evidence>
<evidence type="ECO:0000259" key="9">
    <source>
        <dbReference type="Pfam" id="PF06862"/>
    </source>
</evidence>
<dbReference type="InterPro" id="IPR010678">
    <property type="entry name" value="UTP25"/>
</dbReference>
<dbReference type="GO" id="GO:0032040">
    <property type="term" value="C:small-subunit processome"/>
    <property type="evidence" value="ECO:0007669"/>
    <property type="project" value="TreeGrafter"/>
</dbReference>
<feature type="region of interest" description="Disordered" evidence="8">
    <location>
        <begin position="615"/>
        <end position="634"/>
    </location>
</feature>
<dbReference type="InterPro" id="IPR053940">
    <property type="entry name" value="UTP25_NTPase-like"/>
</dbReference>
<feature type="domain" description="UTP25 NTP hydrolase-like" evidence="10">
    <location>
        <begin position="186"/>
        <end position="449"/>
    </location>
</feature>
<evidence type="ECO:0000256" key="7">
    <source>
        <dbReference type="ARBA" id="ARBA00031846"/>
    </source>
</evidence>
<accession>A0A8H5C5P6</accession>
<dbReference type="OrthoDB" id="10264378at2759"/>
<evidence type="ECO:0000313" key="12">
    <source>
        <dbReference type="Proteomes" id="UP000541558"/>
    </source>
</evidence>
<organism evidence="11 12">
    <name type="scientific">Ephemerocybe angulata</name>
    <dbReference type="NCBI Taxonomy" id="980116"/>
    <lineage>
        <taxon>Eukaryota</taxon>
        <taxon>Fungi</taxon>
        <taxon>Dikarya</taxon>
        <taxon>Basidiomycota</taxon>
        <taxon>Agaricomycotina</taxon>
        <taxon>Agaricomycetes</taxon>
        <taxon>Agaricomycetidae</taxon>
        <taxon>Agaricales</taxon>
        <taxon>Agaricineae</taxon>
        <taxon>Psathyrellaceae</taxon>
        <taxon>Ephemerocybe</taxon>
    </lineage>
</organism>
<dbReference type="Pfam" id="PF22916">
    <property type="entry name" value="UTP25_NTPase-like"/>
    <property type="match status" value="1"/>
</dbReference>
<dbReference type="InterPro" id="IPR053939">
    <property type="entry name" value="UTP25_C"/>
</dbReference>
<feature type="domain" description="UTP25 C-terminal" evidence="9">
    <location>
        <begin position="464"/>
        <end position="615"/>
    </location>
</feature>
<comment type="function">
    <text evidence="1">DEAD-box RNA helicase-like protein required for pre-18S rRNA processing, specifically at sites A0, A1, and A2.</text>
</comment>
<dbReference type="Gene3D" id="3.40.50.300">
    <property type="entry name" value="P-loop containing nucleotide triphosphate hydrolases"/>
    <property type="match status" value="1"/>
</dbReference>
<reference evidence="11 12" key="1">
    <citation type="journal article" date="2020" name="ISME J.">
        <title>Uncovering the hidden diversity of litter-decomposition mechanisms in mushroom-forming fungi.</title>
        <authorList>
            <person name="Floudas D."/>
            <person name="Bentzer J."/>
            <person name="Ahren D."/>
            <person name="Johansson T."/>
            <person name="Persson P."/>
            <person name="Tunlid A."/>
        </authorList>
    </citation>
    <scope>NUCLEOTIDE SEQUENCE [LARGE SCALE GENOMIC DNA]</scope>
    <source>
        <strain evidence="11 12">CBS 175.51</strain>
    </source>
</reference>
<name>A0A8H5C5P6_9AGAR</name>
<sequence>MTIDDGTSVTTKLLTLLNVSATRLGKRKIEADDFVPAEKLNKRKSISFSETVDVKTLDTDVDDAGNAEGATGEVEDDAMDVVEDVEPEVASDPYELHFGPDSKVLTEPGRTAVEQNAWSTTQETLGRLGPATISSPNIPVPPSTKTLAPIDVLDRVKAPFQAHQAKCTGSQVETQNNLLSLLSSRKDVYLPSASVDSRKSTRQVIALHALNHISKKRKRVLKNNERLAKASSDSPPEDVQDQGFTRPSVLVLLPFRNSALDWFHAITSHTPSPSYQIENQARFLSEYDLPAGAVDKLTSAEPGTYPLDHVETFKGNVDDNFRIGVKMTRKSVRMFTEFYGCDLILASPLGLRRSIEKEKNADYLSSIEVLIVDQMDALMMQNWDHVKFVMSHLNKLPKESHDTDFSRIKPWYLDGLSQYLRQSILLSSFETPEMRSLFNGSLKNVAGKVKIDKRWSPIAIPDGVKPNFVHFDCSNPQGEAEKRFHHFTTQTLPSILKSAVQSTSTVIFVPSSYDFIRVHNHFRKQTGITFTVLSEYSSNQDISRARLAFFKGEKSFLLVSERFHFYKRYKIRGIRNLVFYGPPDHPQYFTEYLSYPFLDDDVDSSDVTCRVLYSNRERDRNEQPSADGTIEQALSPEMPGGVFAPVPRLLRCNDPPTEAESASILSHITAIQAELSRQRDAQPPHDITQRGWHVESLRLHRSLLYGVRNIPEEIMETIFDQALQVPGPNRRHIILNRIMRVSQRWRAIALEFSPLWSKLPDVLWDRDSPFTDGSVGIDRICEVKEAVILYLERSRNHPINFLLRINHGTHEDTRVLEEAERLFETLILHVDRWATVDLSISFKLLRIHSRSIIGNLPQLHSLNLKVTNWEQCTVRAIDCFTSCPSLQHFSLATRNWYSHDELVSEMQWAQLKTFEDRRETSLASRTFAKRSESATTGISCDIKLGDREYMEKQLSQFSASDITELNVNCSGSDMAMVNNAIQYFAESLTLPKLVGLKLDVTEAWSPNFSLNHVLSFIRRSGCSLKRLHLIYELLDIGAAPPGALSQILALSDELEDLRCSLIPPNTLKSMTLDATSPANILVPKLRVLRIRTPPYVLSTWSSKLDPALLNDLARSRIDTQRADSKLELTISFEDQITCSKVFCSLESERWGHSTTTESSSQMAKMKAWRTGLRYLGGNFGNRLSSTYYKEGWKLNEIVKEMEAYSITGFEQLLLLQVSESFQVDF</sequence>
<dbReference type="Proteomes" id="UP000541558">
    <property type="component" value="Unassembled WGS sequence"/>
</dbReference>
<keyword evidence="6" id="KW-0687">Ribonucleoprotein</keyword>